<evidence type="ECO:0000313" key="6">
    <source>
        <dbReference type="EMBL" id="VTP00269.1"/>
    </source>
</evidence>
<keyword evidence="3" id="KW-0285">Flavoprotein</keyword>
<evidence type="ECO:0000256" key="3">
    <source>
        <dbReference type="ARBA" id="ARBA00022630"/>
    </source>
</evidence>
<evidence type="ECO:0000256" key="4">
    <source>
        <dbReference type="ARBA" id="ARBA00022827"/>
    </source>
</evidence>
<dbReference type="AlphaFoldDB" id="A0A653ESD6"/>
<dbReference type="SUPFAM" id="SSF52833">
    <property type="entry name" value="Thioredoxin-like"/>
    <property type="match status" value="1"/>
</dbReference>
<dbReference type="NCBIfam" id="NF004832">
    <property type="entry name" value="PRK06184.1"/>
    <property type="match status" value="1"/>
</dbReference>
<organism evidence="6">
    <name type="scientific">Mycobacterium riyadhense</name>
    <dbReference type="NCBI Taxonomy" id="486698"/>
    <lineage>
        <taxon>Bacteria</taxon>
        <taxon>Bacillati</taxon>
        <taxon>Actinomycetota</taxon>
        <taxon>Actinomycetes</taxon>
        <taxon>Mycobacteriales</taxon>
        <taxon>Mycobacteriaceae</taxon>
        <taxon>Mycobacterium</taxon>
    </lineage>
</organism>
<keyword evidence="4" id="KW-0274">FAD</keyword>
<feature type="domain" description="FAD-binding" evidence="5">
    <location>
        <begin position="2"/>
        <end position="345"/>
    </location>
</feature>
<sequence>MDTQVLIVGGGPTGLTLAIELARRGVHVRILDKAERFAIGSRGHGLQPRTLEVFEDLGVLDEVCADGMGAPQVRIYDGLAVVGERRIGAKELPSAETPFPNPWFLPQWRTEEILRSRLSRCGVQVELGAEVVAVKQADRPDGHAVTVRLGNGELVRAGYVVGADGVRSTVRRALAIPFVGITDDKLRVLQADLRLEGLDHDYGHVWMLDGSGSFALMPLPGATDAFVLSTTVLSTIGDAAEPTVSGLQATLNAVSERADIQLREITWATTWRLNVRMAQSFRAGRVLLAGDAAHVDPPNGGQGLNTGVQDAYNLGWKLAAVLAGAPDELLDSYEAERMPAAERALAISAEMLAKTMRGSADALERSAKTRQLELSYRDGPLTLDDCSSAALAAGDRAPDAPMLANGRRARLFTLFAGAHWTLLRFGRGAPYLDHSCVHSYEIGNDILDTDRHIRRVYDIDDDAAVLVRPDGYIGAITSDLASLTAYRNWLLPRG</sequence>
<dbReference type="InterPro" id="IPR002938">
    <property type="entry name" value="FAD-bd"/>
</dbReference>
<dbReference type="PANTHER" id="PTHR43004:SF19">
    <property type="entry name" value="BINDING MONOOXYGENASE, PUTATIVE (JCVI)-RELATED"/>
    <property type="match status" value="1"/>
</dbReference>
<proteinExistence type="inferred from homology"/>
<keyword evidence="6" id="KW-0560">Oxidoreductase</keyword>
<dbReference type="PRINTS" id="PR00420">
    <property type="entry name" value="RNGMNOXGNASE"/>
</dbReference>
<evidence type="ECO:0000256" key="2">
    <source>
        <dbReference type="ARBA" id="ARBA00007801"/>
    </source>
</evidence>
<dbReference type="GO" id="GO:0071949">
    <property type="term" value="F:FAD binding"/>
    <property type="evidence" value="ECO:0007669"/>
    <property type="project" value="InterPro"/>
</dbReference>
<keyword evidence="6" id="KW-0503">Monooxygenase</keyword>
<dbReference type="EMBL" id="LR589101">
    <property type="protein sequence ID" value="VTP00269.1"/>
    <property type="molecule type" value="Genomic_DNA"/>
</dbReference>
<dbReference type="RefSeq" id="WP_204803282.1">
    <property type="nucleotide sequence ID" value="NZ_CAJMWM010000001.1"/>
</dbReference>
<dbReference type="Gene3D" id="3.40.30.120">
    <property type="match status" value="1"/>
</dbReference>
<dbReference type="PANTHER" id="PTHR43004">
    <property type="entry name" value="TRK SYSTEM POTASSIUM UPTAKE PROTEIN"/>
    <property type="match status" value="1"/>
</dbReference>
<dbReference type="SUPFAM" id="SSF51905">
    <property type="entry name" value="FAD/NAD(P)-binding domain"/>
    <property type="match status" value="1"/>
</dbReference>
<comment type="cofactor">
    <cofactor evidence="1">
        <name>FAD</name>
        <dbReference type="ChEBI" id="CHEBI:57692"/>
    </cofactor>
</comment>
<dbReference type="InterPro" id="IPR036188">
    <property type="entry name" value="FAD/NAD-bd_sf"/>
</dbReference>
<dbReference type="Pfam" id="PF01494">
    <property type="entry name" value="FAD_binding_3"/>
    <property type="match status" value="1"/>
</dbReference>
<dbReference type="InterPro" id="IPR050641">
    <property type="entry name" value="RIFMO-like"/>
</dbReference>
<evidence type="ECO:0000259" key="5">
    <source>
        <dbReference type="Pfam" id="PF01494"/>
    </source>
</evidence>
<protein>
    <submittedName>
        <fullName evidence="6">Pentachlorophenol 4-monooxygenase</fullName>
    </submittedName>
</protein>
<comment type="similarity">
    <text evidence="2">Belongs to the PheA/TfdB FAD monooxygenase family.</text>
</comment>
<dbReference type="Pfam" id="PF21274">
    <property type="entry name" value="Rng_hyd_C"/>
    <property type="match status" value="1"/>
</dbReference>
<dbReference type="InterPro" id="IPR036249">
    <property type="entry name" value="Thioredoxin-like_sf"/>
</dbReference>
<dbReference type="Gene3D" id="3.30.70.2450">
    <property type="match status" value="1"/>
</dbReference>
<evidence type="ECO:0000256" key="1">
    <source>
        <dbReference type="ARBA" id="ARBA00001974"/>
    </source>
</evidence>
<accession>A0A653ESD6</accession>
<dbReference type="Gene3D" id="3.50.50.60">
    <property type="entry name" value="FAD/NAD(P)-binding domain"/>
    <property type="match status" value="1"/>
</dbReference>
<gene>
    <name evidence="6" type="primary">pcpB_4</name>
    <name evidence="6" type="ORF">BIN_B_03446</name>
</gene>
<dbReference type="GO" id="GO:0016709">
    <property type="term" value="F:oxidoreductase activity, acting on paired donors, with incorporation or reduction of molecular oxygen, NAD(P)H as one donor, and incorporation of one atom of oxygen"/>
    <property type="evidence" value="ECO:0007669"/>
    <property type="project" value="UniProtKB-ARBA"/>
</dbReference>
<reference evidence="6" key="1">
    <citation type="submission" date="2019-05" db="EMBL/GenBank/DDBJ databases">
        <authorList>
            <person name="Naeem R."/>
            <person name="Antony C."/>
            <person name="Guan Q."/>
        </authorList>
    </citation>
    <scope>NUCLEOTIDE SEQUENCE</scope>
    <source>
        <strain evidence="6">2</strain>
    </source>
</reference>
<name>A0A653ESD6_9MYCO</name>